<dbReference type="Proteomes" id="UP000647235">
    <property type="component" value="Unassembled WGS sequence"/>
</dbReference>
<evidence type="ECO:0008006" key="4">
    <source>
        <dbReference type="Google" id="ProtNLM"/>
    </source>
</evidence>
<keyword evidence="3" id="KW-1185">Reference proteome</keyword>
<reference evidence="2 3" key="1">
    <citation type="submission" date="2020-08" db="EMBL/GenBank/DDBJ databases">
        <title>Genome public.</title>
        <authorList>
            <person name="Liu C."/>
            <person name="Sun Q."/>
        </authorList>
    </citation>
    <scope>NUCLEOTIDE SEQUENCE [LARGE SCALE GENOMIC DNA]</scope>
    <source>
        <strain evidence="2 3">NSJ-36</strain>
    </source>
</reference>
<accession>A0ABR7EX79</accession>
<keyword evidence="1" id="KW-1133">Transmembrane helix</keyword>
<comment type="caution">
    <text evidence="2">The sequence shown here is derived from an EMBL/GenBank/DDBJ whole genome shotgun (WGS) entry which is preliminary data.</text>
</comment>
<dbReference type="EMBL" id="JACOOY010000016">
    <property type="protein sequence ID" value="MBC5665893.1"/>
    <property type="molecule type" value="Genomic_DNA"/>
</dbReference>
<evidence type="ECO:0000256" key="1">
    <source>
        <dbReference type="SAM" id="Phobius"/>
    </source>
</evidence>
<evidence type="ECO:0000313" key="3">
    <source>
        <dbReference type="Proteomes" id="UP000647235"/>
    </source>
</evidence>
<keyword evidence="1" id="KW-0472">Membrane</keyword>
<gene>
    <name evidence="2" type="ORF">H8S07_11580</name>
</gene>
<feature type="transmembrane region" description="Helical" evidence="1">
    <location>
        <begin position="20"/>
        <end position="41"/>
    </location>
</feature>
<keyword evidence="1" id="KW-0812">Transmembrane</keyword>
<name>A0ABR7EX79_9FIRM</name>
<organism evidence="2 3">
    <name type="scientific">Dorea hominis</name>
    <dbReference type="NCBI Taxonomy" id="2763040"/>
    <lineage>
        <taxon>Bacteria</taxon>
        <taxon>Bacillati</taxon>
        <taxon>Bacillota</taxon>
        <taxon>Clostridia</taxon>
        <taxon>Lachnospirales</taxon>
        <taxon>Lachnospiraceae</taxon>
        <taxon>Dorea</taxon>
    </lineage>
</organism>
<proteinExistence type="predicted"/>
<sequence length="179" mass="20041">MNTSGSKQKNFPITNIGSVTLLMIFIVLCMITFAALSLSSAASDYQTARKSATHAQEYYKASGRAEETLAKIDQVLKNCYLQTSDIAGYYKNIEQHYKNNSDITLKRTSDSLTLTYQTKINDKQALQTRLLILHPSEQTDKRSLSSAKTATPDLYRITGWQTLSTADWNGDNSLNLLKK</sequence>
<evidence type="ECO:0000313" key="2">
    <source>
        <dbReference type="EMBL" id="MBC5665893.1"/>
    </source>
</evidence>
<protein>
    <recommendedName>
        <fullName evidence="4">Flp pilus-assembly TadG-like N-terminal domain-containing protein</fullName>
    </recommendedName>
</protein>
<dbReference type="RefSeq" id="WP_186856067.1">
    <property type="nucleotide sequence ID" value="NZ_JACOOY010000016.1"/>
</dbReference>